<dbReference type="SMART" id="SM00470">
    <property type="entry name" value="ParB"/>
    <property type="match status" value="1"/>
</dbReference>
<protein>
    <submittedName>
        <fullName evidence="3">ParB/RepB/Spo0J family partition protein</fullName>
    </submittedName>
</protein>
<dbReference type="RefSeq" id="WP_114705711.1">
    <property type="nucleotide sequence ID" value="NZ_QDKL01000001.1"/>
</dbReference>
<gene>
    <name evidence="3" type="ORF">DAY19_03045</name>
</gene>
<comment type="caution">
    <text evidence="3">The sequence shown here is derived from an EMBL/GenBank/DDBJ whole genome shotgun (WGS) entry which is preliminary data.</text>
</comment>
<evidence type="ECO:0000313" key="3">
    <source>
        <dbReference type="EMBL" id="RZF22766.1"/>
    </source>
</evidence>
<proteinExistence type="inferred from homology"/>
<comment type="similarity">
    <text evidence="1">Belongs to the ParB family.</text>
</comment>
<dbReference type="Pfam" id="PF02195">
    <property type="entry name" value="ParB_N"/>
    <property type="match status" value="1"/>
</dbReference>
<dbReference type="InterPro" id="IPR050336">
    <property type="entry name" value="Chromosome_partition/occlusion"/>
</dbReference>
<keyword evidence="4" id="KW-1185">Reference proteome</keyword>
<feature type="domain" description="ParB-like N-terminal" evidence="2">
    <location>
        <begin position="43"/>
        <end position="133"/>
    </location>
</feature>
<dbReference type="NCBIfam" id="TIGR00180">
    <property type="entry name" value="parB_part"/>
    <property type="match status" value="1"/>
</dbReference>
<dbReference type="EMBL" id="QDKL01000001">
    <property type="protein sequence ID" value="RZF22766.1"/>
    <property type="molecule type" value="Genomic_DNA"/>
</dbReference>
<dbReference type="InterPro" id="IPR003115">
    <property type="entry name" value="ParB_N"/>
</dbReference>
<organism evidence="3 4">
    <name type="scientific">Halobacteriovorax vibrionivorans</name>
    <dbReference type="NCBI Taxonomy" id="2152716"/>
    <lineage>
        <taxon>Bacteria</taxon>
        <taxon>Pseudomonadati</taxon>
        <taxon>Bdellovibrionota</taxon>
        <taxon>Bacteriovoracia</taxon>
        <taxon>Bacteriovoracales</taxon>
        <taxon>Halobacteriovoraceae</taxon>
        <taxon>Halobacteriovorax</taxon>
    </lineage>
</organism>
<dbReference type="Proteomes" id="UP000443582">
    <property type="component" value="Unassembled WGS sequence"/>
</dbReference>
<sequence length="293" mass="33214">MAKKFAPRVSKKERKTLKLTDNLDSSVMERLSGDRLLQGAKLDEVYLKEIVVKEQVRTKFNDSSLKELAENIKQNGLIQPLVLHKDKLGRLTLVCGERRYRAMSLIEKEKCPCFILDKKNEQELMAIQFSENSSREALHYIDKADGILNYQKATKASERKIQAALGISKSEVHRSLMIAKMGKKIKEAAKAHNIEKYVLLELDALEKSPLKTKLTKMLYKGELTKRAELKKAIKDGGVIKPGRKKKKPTVPKGLTANAFIKTLKSQAKGKKLDKKTQSLLNELLKETQNIVDM</sequence>
<dbReference type="InterPro" id="IPR036086">
    <property type="entry name" value="ParB/Sulfiredoxin_sf"/>
</dbReference>
<name>A0ABY0III4_9BACT</name>
<dbReference type="PANTHER" id="PTHR33375:SF1">
    <property type="entry name" value="CHROMOSOME-PARTITIONING PROTEIN PARB-RELATED"/>
    <property type="match status" value="1"/>
</dbReference>
<evidence type="ECO:0000259" key="2">
    <source>
        <dbReference type="SMART" id="SM00470"/>
    </source>
</evidence>
<evidence type="ECO:0000256" key="1">
    <source>
        <dbReference type="ARBA" id="ARBA00006295"/>
    </source>
</evidence>
<dbReference type="PANTHER" id="PTHR33375">
    <property type="entry name" value="CHROMOSOME-PARTITIONING PROTEIN PARB-RELATED"/>
    <property type="match status" value="1"/>
</dbReference>
<dbReference type="Gene3D" id="3.90.1530.30">
    <property type="match status" value="1"/>
</dbReference>
<reference evidence="4" key="1">
    <citation type="journal article" date="2019" name="Int. J. Syst. Evol. Microbiol.">
        <title>Halobacteriovorax valvorus sp. nov., a novel prokaryotic predator isolated from coastal seawater of China.</title>
        <authorList>
            <person name="Chen M.-X."/>
        </authorList>
    </citation>
    <scope>NUCLEOTIDE SEQUENCE [LARGE SCALE GENOMIC DNA]</scope>
    <source>
        <strain evidence="4">BL9</strain>
    </source>
</reference>
<dbReference type="SUPFAM" id="SSF110849">
    <property type="entry name" value="ParB/Sulfiredoxin"/>
    <property type="match status" value="1"/>
</dbReference>
<dbReference type="Gene3D" id="1.10.10.2830">
    <property type="match status" value="1"/>
</dbReference>
<dbReference type="SUPFAM" id="SSF109709">
    <property type="entry name" value="KorB DNA-binding domain-like"/>
    <property type="match status" value="1"/>
</dbReference>
<dbReference type="InterPro" id="IPR004437">
    <property type="entry name" value="ParB/RepB/Spo0J"/>
</dbReference>
<accession>A0ABY0III4</accession>
<evidence type="ECO:0000313" key="4">
    <source>
        <dbReference type="Proteomes" id="UP000443582"/>
    </source>
</evidence>